<proteinExistence type="predicted"/>
<dbReference type="AlphaFoldDB" id="A0AAD8C5B9"/>
<reference evidence="2" key="2">
    <citation type="submission" date="2023-04" db="EMBL/GenBank/DDBJ databases">
        <authorList>
            <person name="Bu L."/>
            <person name="Lu L."/>
            <person name="Laidemitt M.R."/>
            <person name="Zhang S.M."/>
            <person name="Mutuku M."/>
            <person name="Mkoji G."/>
            <person name="Steinauer M."/>
            <person name="Loker E.S."/>
        </authorList>
    </citation>
    <scope>NUCLEOTIDE SEQUENCE</scope>
    <source>
        <strain evidence="2">KasaAsao</strain>
        <tissue evidence="2">Whole Snail</tissue>
    </source>
</reference>
<evidence type="ECO:0000313" key="2">
    <source>
        <dbReference type="EMBL" id="KAK0066762.1"/>
    </source>
</evidence>
<keyword evidence="1" id="KW-0472">Membrane</keyword>
<evidence type="ECO:0000313" key="3">
    <source>
        <dbReference type="Proteomes" id="UP001233172"/>
    </source>
</evidence>
<reference evidence="2" key="1">
    <citation type="journal article" date="2023" name="PLoS Negl. Trop. Dis.">
        <title>A genome sequence for Biomphalaria pfeifferi, the major vector snail for the human-infecting parasite Schistosoma mansoni.</title>
        <authorList>
            <person name="Bu L."/>
            <person name="Lu L."/>
            <person name="Laidemitt M.R."/>
            <person name="Zhang S.M."/>
            <person name="Mutuku M."/>
            <person name="Mkoji G."/>
            <person name="Steinauer M."/>
            <person name="Loker E.S."/>
        </authorList>
    </citation>
    <scope>NUCLEOTIDE SEQUENCE</scope>
    <source>
        <strain evidence="2">KasaAsao</strain>
    </source>
</reference>
<comment type="caution">
    <text evidence="2">The sequence shown here is derived from an EMBL/GenBank/DDBJ whole genome shotgun (WGS) entry which is preliminary data.</text>
</comment>
<keyword evidence="3" id="KW-1185">Reference proteome</keyword>
<keyword evidence="1" id="KW-1133">Transmembrane helix</keyword>
<feature type="transmembrane region" description="Helical" evidence="1">
    <location>
        <begin position="51"/>
        <end position="69"/>
    </location>
</feature>
<dbReference type="EMBL" id="JASAOG010000009">
    <property type="protein sequence ID" value="KAK0066762.1"/>
    <property type="molecule type" value="Genomic_DNA"/>
</dbReference>
<protein>
    <submittedName>
        <fullName evidence="2">Uncharacterized protein</fullName>
    </submittedName>
</protein>
<name>A0AAD8C5B9_BIOPF</name>
<organism evidence="2 3">
    <name type="scientific">Biomphalaria pfeifferi</name>
    <name type="common">Bloodfluke planorb</name>
    <name type="synonym">Freshwater snail</name>
    <dbReference type="NCBI Taxonomy" id="112525"/>
    <lineage>
        <taxon>Eukaryota</taxon>
        <taxon>Metazoa</taxon>
        <taxon>Spiralia</taxon>
        <taxon>Lophotrochozoa</taxon>
        <taxon>Mollusca</taxon>
        <taxon>Gastropoda</taxon>
        <taxon>Heterobranchia</taxon>
        <taxon>Euthyneura</taxon>
        <taxon>Panpulmonata</taxon>
        <taxon>Hygrophila</taxon>
        <taxon>Lymnaeoidea</taxon>
        <taxon>Planorbidae</taxon>
        <taxon>Biomphalaria</taxon>
    </lineage>
</organism>
<dbReference type="Proteomes" id="UP001233172">
    <property type="component" value="Unassembled WGS sequence"/>
</dbReference>
<evidence type="ECO:0000256" key="1">
    <source>
        <dbReference type="SAM" id="Phobius"/>
    </source>
</evidence>
<sequence>MIVNVQKDHVVEITRDTPLLTEWTKSEWKANGKCRQKTCRNHITFVNDACLLVLLSHLCCTSAIAYLIYKRINKLSKYLLRCTFSRSLSVLNATNSKDLRPICFPSGHTSPYLIRQCF</sequence>
<accession>A0AAD8C5B9</accession>
<gene>
    <name evidence="2" type="ORF">Bpfe_003497</name>
</gene>
<keyword evidence="1" id="KW-0812">Transmembrane</keyword>